<sequence>MDLSSLGSLKGIGGGGGAGGLGGGHGGGHGQAGGGGQISAKELQDSLKLINSFSNLMKKAKNKDTEGAKDAWANIAGDLVRLNPNATNEDSLQIKKLVKEQLNEDHNATDFQNHTDILTDMLQKHTGTFLKDNDNSTDSSISNSTSRWGSWGSHRNRTLPDLDDMSTGLDLSDLSELLDTREPGDLNESYTHSIPLIIASSLIMVSFFYYIPRMVYFRLAHVQKDCKHAWFFPILYLSAIACVGAVVHMASAFYKLTHNEATEMWDTLIFGQPNAEIIEPDHFTPFVLKAFCASVNRIIGPIIALVCLQQVGLCNPNFNVFQNIFFQLFYCALMTGLTFGYTFFKFHDFLMVVHKDNVVDPIHLDIYDAAAPFVTAVIFFYARQAVNRQSTYEADRTGPNAPNTLDRISKVVIFQVIMAGVAVFASFMSFSEDEELNFDPRKSNDTYYFFITAQTPIPIFFLFKSLLRSRKSKRICFLVCCSSGDQVGSAENVDMNGHPKTNEPSEKHEDHEDEENGKENTAETLDHNKIHIS</sequence>
<feature type="compositionally biased region" description="Low complexity" evidence="1">
    <location>
        <begin position="136"/>
        <end position="146"/>
    </location>
</feature>
<evidence type="ECO:0000256" key="2">
    <source>
        <dbReference type="SAM" id="Phobius"/>
    </source>
</evidence>
<dbReference type="RefSeq" id="NP_499952.3">
    <property type="nucleotide sequence ID" value="NM_067551.6"/>
</dbReference>
<feature type="transmembrane region" description="Helical" evidence="2">
    <location>
        <begin position="447"/>
        <end position="467"/>
    </location>
</feature>
<name>D0IMZ1_CAEEL</name>
<dbReference type="FunCoup" id="D0IMZ1">
    <property type="interactions" value="876"/>
</dbReference>
<keyword evidence="2" id="KW-1133">Transmembrane helix</keyword>
<dbReference type="InParanoid" id="D0IMZ1"/>
<feature type="transmembrane region" description="Helical" evidence="2">
    <location>
        <begin position="190"/>
        <end position="210"/>
    </location>
</feature>
<keyword evidence="2" id="KW-0812">Transmembrane</keyword>
<dbReference type="PaxDb" id="6239-C18H7.6"/>
<dbReference type="eggNOG" id="ENOG502TGUJ">
    <property type="taxonomic scope" value="Eukaryota"/>
</dbReference>
<evidence type="ECO:0000256" key="1">
    <source>
        <dbReference type="SAM" id="MobiDB-lite"/>
    </source>
</evidence>
<dbReference type="AlphaFoldDB" id="D0IMZ1"/>
<dbReference type="WormBase" id="C18H7.6">
    <property type="protein sequence ID" value="CE49115"/>
    <property type="gene ID" value="WBGene00015996"/>
</dbReference>
<dbReference type="Bgee" id="WBGene00015996">
    <property type="expression patterns" value="Expressed in larva"/>
</dbReference>
<evidence type="ECO:0000313" key="3">
    <source>
        <dbReference type="EMBL" id="CCD63301.2"/>
    </source>
</evidence>
<evidence type="ECO:0000313" key="4">
    <source>
        <dbReference type="Proteomes" id="UP000001940"/>
    </source>
</evidence>
<dbReference type="AGR" id="WB:WBGene00015996"/>
<feature type="region of interest" description="Disordered" evidence="1">
    <location>
        <begin position="132"/>
        <end position="152"/>
    </location>
</feature>
<dbReference type="OrthoDB" id="5862460at2759"/>
<dbReference type="GeneID" id="176886"/>
<organism evidence="3 4">
    <name type="scientific">Caenorhabditis elegans</name>
    <dbReference type="NCBI Taxonomy" id="6239"/>
    <lineage>
        <taxon>Eukaryota</taxon>
        <taxon>Metazoa</taxon>
        <taxon>Ecdysozoa</taxon>
        <taxon>Nematoda</taxon>
        <taxon>Chromadorea</taxon>
        <taxon>Rhabditida</taxon>
        <taxon>Rhabditina</taxon>
        <taxon>Rhabditomorpha</taxon>
        <taxon>Rhabditoidea</taxon>
        <taxon>Rhabditidae</taxon>
        <taxon>Peloderinae</taxon>
        <taxon>Caenorhabditis</taxon>
    </lineage>
</organism>
<evidence type="ECO:0000313" key="5">
    <source>
        <dbReference type="WormBase" id="C18H7.6"/>
    </source>
</evidence>
<feature type="compositionally biased region" description="Basic and acidic residues" evidence="1">
    <location>
        <begin position="500"/>
        <end position="510"/>
    </location>
</feature>
<dbReference type="HOGENOM" id="CLU_040221_0_0_1"/>
<feature type="transmembrane region" description="Helical" evidence="2">
    <location>
        <begin position="286"/>
        <end position="308"/>
    </location>
</feature>
<protein>
    <submittedName>
        <fullName evidence="3">Aa_trans domain-containing protein</fullName>
    </submittedName>
</protein>
<dbReference type="Proteomes" id="UP000001940">
    <property type="component" value="Chromosome IV"/>
</dbReference>
<keyword evidence="2" id="KW-0472">Membrane</keyword>
<reference evidence="3 4" key="1">
    <citation type="journal article" date="1998" name="Science">
        <title>Genome sequence of the nematode C. elegans: a platform for investigating biology.</title>
        <authorList>
            <consortium name="The C. elegans sequencing consortium"/>
            <person name="Sulson J.E."/>
            <person name="Waterston R."/>
        </authorList>
    </citation>
    <scope>NUCLEOTIDE SEQUENCE [LARGE SCALE GENOMIC DNA]</scope>
    <source>
        <strain evidence="3 4">Bristol N2</strain>
    </source>
</reference>
<feature type="compositionally biased region" description="Basic and acidic residues" evidence="1">
    <location>
        <begin position="517"/>
        <end position="533"/>
    </location>
</feature>
<dbReference type="OMA" id="HNEATEM"/>
<dbReference type="STRING" id="6239.C18H7.6.1"/>
<dbReference type="KEGG" id="cel:CELE_C18H7.6"/>
<dbReference type="CTD" id="176886"/>
<gene>
    <name evidence="3 5" type="ORF">C18H7.6</name>
    <name evidence="3" type="ORF">CELE_C18H7.6</name>
</gene>
<feature type="transmembrane region" description="Helical" evidence="2">
    <location>
        <begin position="320"/>
        <end position="344"/>
    </location>
</feature>
<keyword evidence="4" id="KW-1185">Reference proteome</keyword>
<feature type="transmembrane region" description="Helical" evidence="2">
    <location>
        <begin position="230"/>
        <end position="254"/>
    </location>
</feature>
<feature type="transmembrane region" description="Helical" evidence="2">
    <location>
        <begin position="364"/>
        <end position="382"/>
    </location>
</feature>
<feature type="region of interest" description="Disordered" evidence="1">
    <location>
        <begin position="490"/>
        <end position="533"/>
    </location>
</feature>
<feature type="transmembrane region" description="Helical" evidence="2">
    <location>
        <begin position="411"/>
        <end position="427"/>
    </location>
</feature>
<proteinExistence type="predicted"/>
<accession>D0IMZ1</accession>
<dbReference type="EMBL" id="BX284604">
    <property type="protein sequence ID" value="CCD63301.2"/>
    <property type="molecule type" value="Genomic_DNA"/>
</dbReference>
<dbReference type="SMR" id="D0IMZ1"/>